<keyword evidence="7" id="KW-1185">Reference proteome</keyword>
<accession>A0A0C2HCT5</accession>
<evidence type="ECO:0000313" key="3">
    <source>
        <dbReference type="EMBL" id="MDB0579604.1"/>
    </source>
</evidence>
<reference evidence="4 6" key="2">
    <citation type="submission" date="2017-07" db="EMBL/GenBank/DDBJ databases">
        <title>Shotgun whole genome sequences of three halophilic bacterial isolates.</title>
        <authorList>
            <person name="Pozzo T."/>
            <person name="Higdon S.M."/>
            <person name="Quillaguaman J."/>
        </authorList>
    </citation>
    <scope>NUCLEOTIDE SEQUENCE [LARGE SCALE GENOMIC DNA]</scope>
    <source>
        <strain evidence="4 6">BU-1</strain>
    </source>
</reference>
<proteinExistence type="predicted"/>
<keyword evidence="1" id="KW-0812">Transmembrane</keyword>
<dbReference type="Proteomes" id="UP000216682">
    <property type="component" value="Unassembled WGS sequence"/>
</dbReference>
<reference evidence="3" key="4">
    <citation type="submission" date="2022-12" db="EMBL/GenBank/DDBJ databases">
        <title>Genome analysis and biological profiling of marine Salinicoccus roseus MOSEL-ME25.</title>
        <authorList>
            <person name="Mirza F.T."/>
            <person name="Xie Y."/>
            <person name="Shinwari Z.K."/>
        </authorList>
    </citation>
    <scope>NUCLEOTIDE SEQUENCE</scope>
    <source>
        <strain evidence="3">MOSEL-ME25</strain>
    </source>
</reference>
<dbReference type="OrthoDB" id="2440739at2"/>
<comment type="caution">
    <text evidence="2">The sequence shown here is derived from an EMBL/GenBank/DDBJ whole genome shotgun (WGS) entry which is preliminary data.</text>
</comment>
<dbReference type="EMBL" id="JXII01000002">
    <property type="protein sequence ID" value="KIH71525.1"/>
    <property type="molecule type" value="Genomic_DNA"/>
</dbReference>
<evidence type="ECO:0000313" key="2">
    <source>
        <dbReference type="EMBL" id="KIH71525.1"/>
    </source>
</evidence>
<keyword evidence="1" id="KW-1133">Transmembrane helix</keyword>
<dbReference type="Proteomes" id="UP000527860">
    <property type="component" value="Unassembled WGS sequence"/>
</dbReference>
<protein>
    <submittedName>
        <fullName evidence="4">DUF2929 domain-containing protein</fullName>
    </submittedName>
    <submittedName>
        <fullName evidence="3">YjzD family protein</fullName>
    </submittedName>
</protein>
<keyword evidence="1" id="KW-0472">Membrane</keyword>
<dbReference type="InterPro" id="IPR021324">
    <property type="entry name" value="DUF2929"/>
</dbReference>
<gene>
    <name evidence="4" type="ORF">CFN03_07845</name>
    <name evidence="3" type="ORF">F7P68_0003600</name>
    <name evidence="2" type="ORF">SN16_02295</name>
</gene>
<dbReference type="EMBL" id="JABEVU030000001">
    <property type="protein sequence ID" value="MDB0579604.1"/>
    <property type="molecule type" value="Genomic_DNA"/>
</dbReference>
<dbReference type="Proteomes" id="UP000031546">
    <property type="component" value="Unassembled WGS sequence"/>
</dbReference>
<dbReference type="GeneID" id="77844368"/>
<feature type="transmembrane region" description="Helical" evidence="1">
    <location>
        <begin position="32"/>
        <end position="53"/>
    </location>
</feature>
<name>A0A0C2HCT5_9STAP</name>
<dbReference type="Pfam" id="PF11151">
    <property type="entry name" value="DUF2929"/>
    <property type="match status" value="1"/>
</dbReference>
<evidence type="ECO:0000256" key="1">
    <source>
        <dbReference type="SAM" id="Phobius"/>
    </source>
</evidence>
<dbReference type="AlphaFoldDB" id="A0A0C2HCT5"/>
<evidence type="ECO:0000313" key="6">
    <source>
        <dbReference type="Proteomes" id="UP000216682"/>
    </source>
</evidence>
<organism evidence="2 5">
    <name type="scientific">Salinicoccus roseus</name>
    <dbReference type="NCBI Taxonomy" id="45670"/>
    <lineage>
        <taxon>Bacteria</taxon>
        <taxon>Bacillati</taxon>
        <taxon>Bacillota</taxon>
        <taxon>Bacilli</taxon>
        <taxon>Bacillales</taxon>
        <taxon>Staphylococcaceae</taxon>
        <taxon>Salinicoccus</taxon>
    </lineage>
</organism>
<reference evidence="3" key="3">
    <citation type="submission" date="2020-04" db="EMBL/GenBank/DDBJ databases">
        <authorList>
            <person name="Tanveer F."/>
            <person name="Xie Y."/>
            <person name="Shinwari Z.K."/>
        </authorList>
    </citation>
    <scope>NUCLEOTIDE SEQUENCE</scope>
    <source>
        <strain evidence="3">MOSEL-ME25</strain>
    </source>
</reference>
<reference evidence="2 5" key="1">
    <citation type="submission" date="2015-01" db="EMBL/GenBank/DDBJ databases">
        <title>Genome sequences of high lactate-tolerant strain Salinicoccus roseus W12 with industrial interest.</title>
        <authorList>
            <person name="Wang H."/>
            <person name="Yu B."/>
        </authorList>
    </citation>
    <scope>NUCLEOTIDE SEQUENCE [LARGE SCALE GENOMIC DNA]</scope>
    <source>
        <strain evidence="2 5">W12</strain>
    </source>
</reference>
<sequence length="65" mass="7228">MKYIISFIWALMLTQMVNFVLNSLGGGGPLNIWSGVLLAVLVTVTIIVLDFMLKPDKTNEAQHNH</sequence>
<evidence type="ECO:0000313" key="7">
    <source>
        <dbReference type="Proteomes" id="UP000527860"/>
    </source>
</evidence>
<dbReference type="EMBL" id="NPEZ01000003">
    <property type="protein sequence ID" value="OZT76981.1"/>
    <property type="molecule type" value="Genomic_DNA"/>
</dbReference>
<evidence type="ECO:0000313" key="5">
    <source>
        <dbReference type="Proteomes" id="UP000031546"/>
    </source>
</evidence>
<evidence type="ECO:0000313" key="4">
    <source>
        <dbReference type="EMBL" id="OZT76981.1"/>
    </source>
</evidence>
<dbReference type="RefSeq" id="WP_040104989.1">
    <property type="nucleotide sequence ID" value="NZ_BMCA01000001.1"/>
</dbReference>